<keyword evidence="5" id="KW-0479">Metal-binding</keyword>
<dbReference type="AlphaFoldDB" id="A0A7W6G4Q6"/>
<evidence type="ECO:0000256" key="12">
    <source>
        <dbReference type="ARBA" id="ARBA00038905"/>
    </source>
</evidence>
<evidence type="ECO:0000313" key="19">
    <source>
        <dbReference type="EMBL" id="MBB3953473.1"/>
    </source>
</evidence>
<evidence type="ECO:0000259" key="18">
    <source>
        <dbReference type="PROSITE" id="PS51462"/>
    </source>
</evidence>
<reference evidence="19 20" key="1">
    <citation type="submission" date="2020-08" db="EMBL/GenBank/DDBJ databases">
        <title>Genomic Encyclopedia of Type Strains, Phase IV (KMG-IV): sequencing the most valuable type-strain genomes for metagenomic binning, comparative biology and taxonomic classification.</title>
        <authorList>
            <person name="Goeker M."/>
        </authorList>
    </citation>
    <scope>NUCLEOTIDE SEQUENCE [LARGE SCALE GENOMIC DNA]</scope>
    <source>
        <strain evidence="19 20">DSM 27057</strain>
    </source>
</reference>
<evidence type="ECO:0000313" key="20">
    <source>
        <dbReference type="Proteomes" id="UP000548867"/>
    </source>
</evidence>
<dbReference type="EC" id="3.6.1.55" evidence="12"/>
<evidence type="ECO:0000256" key="8">
    <source>
        <dbReference type="ARBA" id="ARBA00022842"/>
    </source>
</evidence>
<evidence type="ECO:0000256" key="11">
    <source>
        <dbReference type="ARBA" id="ARBA00036904"/>
    </source>
</evidence>
<evidence type="ECO:0000256" key="16">
    <source>
        <dbReference type="ARBA" id="ARBA00042798"/>
    </source>
</evidence>
<evidence type="ECO:0000256" key="10">
    <source>
        <dbReference type="ARBA" id="ARBA00035861"/>
    </source>
</evidence>
<keyword evidence="4" id="KW-0235">DNA replication</keyword>
<comment type="catalytic activity">
    <reaction evidence="10">
        <text>8-oxo-dGTP + H2O = 8-oxo-dGMP + diphosphate + H(+)</text>
        <dbReference type="Rhea" id="RHEA:31575"/>
        <dbReference type="ChEBI" id="CHEBI:15377"/>
        <dbReference type="ChEBI" id="CHEBI:15378"/>
        <dbReference type="ChEBI" id="CHEBI:33019"/>
        <dbReference type="ChEBI" id="CHEBI:63224"/>
        <dbReference type="ChEBI" id="CHEBI:77896"/>
        <dbReference type="EC" id="3.6.1.55"/>
    </reaction>
</comment>
<dbReference type="GO" id="GO:0044715">
    <property type="term" value="F:8-oxo-dGDP phosphatase activity"/>
    <property type="evidence" value="ECO:0007669"/>
    <property type="project" value="TreeGrafter"/>
</dbReference>
<evidence type="ECO:0000256" key="17">
    <source>
        <dbReference type="RuleBase" id="RU003476"/>
    </source>
</evidence>
<dbReference type="GO" id="GO:0046872">
    <property type="term" value="F:metal ion binding"/>
    <property type="evidence" value="ECO:0007669"/>
    <property type="project" value="UniProtKB-KW"/>
</dbReference>
<dbReference type="EMBL" id="JACIDX010000001">
    <property type="protein sequence ID" value="MBB3953473.1"/>
    <property type="molecule type" value="Genomic_DNA"/>
</dbReference>
<dbReference type="Pfam" id="PF00293">
    <property type="entry name" value="NUDIX"/>
    <property type="match status" value="1"/>
</dbReference>
<dbReference type="InterPro" id="IPR020084">
    <property type="entry name" value="NUDIX_hydrolase_CS"/>
</dbReference>
<evidence type="ECO:0000256" key="5">
    <source>
        <dbReference type="ARBA" id="ARBA00022723"/>
    </source>
</evidence>
<feature type="domain" description="Nudix hydrolase" evidence="18">
    <location>
        <begin position="1"/>
        <end position="133"/>
    </location>
</feature>
<keyword evidence="6" id="KW-0227">DNA damage</keyword>
<evidence type="ECO:0000256" key="15">
    <source>
        <dbReference type="ARBA" id="ARBA00041979"/>
    </source>
</evidence>
<dbReference type="InterPro" id="IPR047127">
    <property type="entry name" value="MutT-like"/>
</dbReference>
<keyword evidence="9" id="KW-0234">DNA repair</keyword>
<dbReference type="GO" id="GO:0008413">
    <property type="term" value="F:8-oxo-7,8-dihydroguanosine triphosphate pyrophosphatase activity"/>
    <property type="evidence" value="ECO:0007669"/>
    <property type="project" value="TreeGrafter"/>
</dbReference>
<accession>A0A7W6G4Q6</accession>
<protein>
    <recommendedName>
        <fullName evidence="13">8-oxo-dGTP diphosphatase</fullName>
        <ecNumber evidence="12">3.6.1.55</ecNumber>
    </recommendedName>
    <alternativeName>
        <fullName evidence="16">7,8-dihydro-8-oxoguanine-triphosphatase</fullName>
    </alternativeName>
    <alternativeName>
        <fullName evidence="15">Mutator protein MutT</fullName>
    </alternativeName>
    <alternativeName>
        <fullName evidence="14">dGTP pyrophosphohydrolase</fullName>
    </alternativeName>
</protein>
<dbReference type="Proteomes" id="UP000548867">
    <property type="component" value="Unassembled WGS sequence"/>
</dbReference>
<dbReference type="GO" id="GO:0006260">
    <property type="term" value="P:DNA replication"/>
    <property type="evidence" value="ECO:0007669"/>
    <property type="project" value="UniProtKB-KW"/>
</dbReference>
<keyword evidence="8" id="KW-0460">Magnesium</keyword>
<evidence type="ECO:0000256" key="6">
    <source>
        <dbReference type="ARBA" id="ARBA00022763"/>
    </source>
</evidence>
<evidence type="ECO:0000256" key="3">
    <source>
        <dbReference type="ARBA" id="ARBA00022457"/>
    </source>
</evidence>
<comment type="similarity">
    <text evidence="2 17">Belongs to the Nudix hydrolase family.</text>
</comment>
<keyword evidence="3" id="KW-0515">Mutator protein</keyword>
<keyword evidence="7 17" id="KW-0378">Hydrolase</keyword>
<dbReference type="PANTHER" id="PTHR47707:SF1">
    <property type="entry name" value="NUDIX HYDROLASE FAMILY PROTEIN"/>
    <property type="match status" value="1"/>
</dbReference>
<evidence type="ECO:0000256" key="4">
    <source>
        <dbReference type="ARBA" id="ARBA00022705"/>
    </source>
</evidence>
<dbReference type="GO" id="GO:0035539">
    <property type="term" value="F:8-oxo-7,8-dihydrodeoxyguanosine triphosphate pyrophosphatase activity"/>
    <property type="evidence" value="ECO:0007669"/>
    <property type="project" value="UniProtKB-EC"/>
</dbReference>
<organism evidence="19 20">
    <name type="scientific">Novosphingobium sediminicola</name>
    <dbReference type="NCBI Taxonomy" id="563162"/>
    <lineage>
        <taxon>Bacteria</taxon>
        <taxon>Pseudomonadati</taxon>
        <taxon>Pseudomonadota</taxon>
        <taxon>Alphaproteobacteria</taxon>
        <taxon>Sphingomonadales</taxon>
        <taxon>Sphingomonadaceae</taxon>
        <taxon>Novosphingobium</taxon>
    </lineage>
</organism>
<evidence type="ECO:0000256" key="2">
    <source>
        <dbReference type="ARBA" id="ARBA00005582"/>
    </source>
</evidence>
<comment type="caution">
    <text evidence="19">The sequence shown here is derived from an EMBL/GenBank/DDBJ whole genome shotgun (WGS) entry which is preliminary data.</text>
</comment>
<dbReference type="RefSeq" id="WP_183622121.1">
    <property type="nucleotide sequence ID" value="NZ_JACIDX010000001.1"/>
</dbReference>
<evidence type="ECO:0000256" key="1">
    <source>
        <dbReference type="ARBA" id="ARBA00001946"/>
    </source>
</evidence>
<evidence type="ECO:0000256" key="9">
    <source>
        <dbReference type="ARBA" id="ARBA00023204"/>
    </source>
</evidence>
<evidence type="ECO:0000256" key="13">
    <source>
        <dbReference type="ARBA" id="ARBA00040794"/>
    </source>
</evidence>
<dbReference type="PROSITE" id="PS00893">
    <property type="entry name" value="NUDIX_BOX"/>
    <property type="match status" value="1"/>
</dbReference>
<dbReference type="PRINTS" id="PR00502">
    <property type="entry name" value="NUDIXFAMILY"/>
</dbReference>
<evidence type="ECO:0000256" key="14">
    <source>
        <dbReference type="ARBA" id="ARBA00041592"/>
    </source>
</evidence>
<evidence type="ECO:0000256" key="7">
    <source>
        <dbReference type="ARBA" id="ARBA00022801"/>
    </source>
</evidence>
<dbReference type="InterPro" id="IPR015797">
    <property type="entry name" value="NUDIX_hydrolase-like_dom_sf"/>
</dbReference>
<dbReference type="CDD" id="cd03425">
    <property type="entry name" value="NUDIX_MutT_NudA_like"/>
    <property type="match status" value="1"/>
</dbReference>
<dbReference type="Gene3D" id="3.90.79.10">
    <property type="entry name" value="Nucleoside Triphosphate Pyrophosphohydrolase"/>
    <property type="match status" value="1"/>
</dbReference>
<name>A0A7W6G4Q6_9SPHN</name>
<dbReference type="GO" id="GO:0044716">
    <property type="term" value="F:8-oxo-GDP phosphatase activity"/>
    <property type="evidence" value="ECO:0007669"/>
    <property type="project" value="TreeGrafter"/>
</dbReference>
<comment type="catalytic activity">
    <reaction evidence="11">
        <text>8-oxo-GTP + H2O = 8-oxo-GMP + diphosphate + H(+)</text>
        <dbReference type="Rhea" id="RHEA:67616"/>
        <dbReference type="ChEBI" id="CHEBI:15377"/>
        <dbReference type="ChEBI" id="CHEBI:15378"/>
        <dbReference type="ChEBI" id="CHEBI:33019"/>
        <dbReference type="ChEBI" id="CHEBI:143553"/>
        <dbReference type="ChEBI" id="CHEBI:145694"/>
    </reaction>
</comment>
<dbReference type="InterPro" id="IPR020476">
    <property type="entry name" value="Nudix_hydrolase"/>
</dbReference>
<gene>
    <name evidence="19" type="ORF">GGR38_000385</name>
</gene>
<proteinExistence type="inferred from homology"/>
<sequence>MILPVVAVALLREDGHILMQRRPEGKQHGGLWEFPGGKIDPGEGPIEAALREMDEELGVGLEARALMPVSFAHSDEVHSDERHRVLLLLYMARAWSGDPVAREGQQFAWVAPDALPDLDMPPLDIPLVRDLLRWIGAGATQGK</sequence>
<dbReference type="PROSITE" id="PS51462">
    <property type="entry name" value="NUDIX"/>
    <property type="match status" value="1"/>
</dbReference>
<dbReference type="PANTHER" id="PTHR47707">
    <property type="entry name" value="8-OXO-DGTP DIPHOSPHATASE"/>
    <property type="match status" value="1"/>
</dbReference>
<dbReference type="SUPFAM" id="SSF55811">
    <property type="entry name" value="Nudix"/>
    <property type="match status" value="1"/>
</dbReference>
<dbReference type="GO" id="GO:0006281">
    <property type="term" value="P:DNA repair"/>
    <property type="evidence" value="ECO:0007669"/>
    <property type="project" value="UniProtKB-KW"/>
</dbReference>
<comment type="cofactor">
    <cofactor evidence="1">
        <name>Mg(2+)</name>
        <dbReference type="ChEBI" id="CHEBI:18420"/>
    </cofactor>
</comment>
<keyword evidence="20" id="KW-1185">Reference proteome</keyword>
<dbReference type="InterPro" id="IPR000086">
    <property type="entry name" value="NUDIX_hydrolase_dom"/>
</dbReference>